<gene>
    <name evidence="2" type="ORF">LTR69_009742</name>
</gene>
<evidence type="ECO:0000313" key="2">
    <source>
        <dbReference type="EMBL" id="KAK5052404.1"/>
    </source>
</evidence>
<accession>A0ABR0IZ64</accession>
<proteinExistence type="predicted"/>
<keyword evidence="1" id="KW-1133">Transmembrane helix</keyword>
<organism evidence="2 3">
    <name type="scientific">Exophiala sideris</name>
    <dbReference type="NCBI Taxonomy" id="1016849"/>
    <lineage>
        <taxon>Eukaryota</taxon>
        <taxon>Fungi</taxon>
        <taxon>Dikarya</taxon>
        <taxon>Ascomycota</taxon>
        <taxon>Pezizomycotina</taxon>
        <taxon>Eurotiomycetes</taxon>
        <taxon>Chaetothyriomycetidae</taxon>
        <taxon>Chaetothyriales</taxon>
        <taxon>Herpotrichiellaceae</taxon>
        <taxon>Exophiala</taxon>
    </lineage>
</organism>
<evidence type="ECO:0000313" key="3">
    <source>
        <dbReference type="Proteomes" id="UP001345691"/>
    </source>
</evidence>
<evidence type="ECO:0000256" key="1">
    <source>
        <dbReference type="SAM" id="Phobius"/>
    </source>
</evidence>
<keyword evidence="3" id="KW-1185">Reference proteome</keyword>
<keyword evidence="1" id="KW-0472">Membrane</keyword>
<evidence type="ECO:0008006" key="4">
    <source>
        <dbReference type="Google" id="ProtNLM"/>
    </source>
</evidence>
<sequence length="325" mass="37046">MAKHWTAATLCKWVPRQEKWDPISDYRCWSALMMTSDLPQAVMPVGLEILCDEPILGAFLDLSACFGCVLYTTNKILAPTFTKQARNALLAEIVCQFHWLPGIQTGDVDMWSFHLMTAIKQLLDQGADSNSLLTNNEKNKRPRLVLGPVRSDMMTLMGKVTIWELYVLETLQICHFHKWDEDHKYTPDRAIQLFRLSTAFLCNGAHLSIFNIPDDDRRSVVKSTPNHDLPRSFGAVLERLRLATLDPKHRLFVTSMKEGDVQRMEAAYQETLKAYRRRTLGGRILLGFVSVRSKLEELSRSPGFQSLCIFISGGLVFLVISRWLA</sequence>
<reference evidence="2 3" key="1">
    <citation type="submission" date="2023-08" db="EMBL/GenBank/DDBJ databases">
        <title>Black Yeasts Isolated from many extreme environments.</title>
        <authorList>
            <person name="Coleine C."/>
            <person name="Stajich J.E."/>
            <person name="Selbmann L."/>
        </authorList>
    </citation>
    <scope>NUCLEOTIDE SEQUENCE [LARGE SCALE GENOMIC DNA]</scope>
    <source>
        <strain evidence="2 3">CCFEE 6328</strain>
    </source>
</reference>
<name>A0ABR0IZ64_9EURO</name>
<protein>
    <recommendedName>
        <fullName evidence="4">Transcription factor domain-containing protein</fullName>
    </recommendedName>
</protein>
<comment type="caution">
    <text evidence="2">The sequence shown here is derived from an EMBL/GenBank/DDBJ whole genome shotgun (WGS) entry which is preliminary data.</text>
</comment>
<keyword evidence="1" id="KW-0812">Transmembrane</keyword>
<dbReference type="Proteomes" id="UP001345691">
    <property type="component" value="Unassembled WGS sequence"/>
</dbReference>
<dbReference type="EMBL" id="JAVRRF010000029">
    <property type="protein sequence ID" value="KAK5052404.1"/>
    <property type="molecule type" value="Genomic_DNA"/>
</dbReference>
<feature type="transmembrane region" description="Helical" evidence="1">
    <location>
        <begin position="303"/>
        <end position="324"/>
    </location>
</feature>